<accession>A0A9D2EQD9</accession>
<name>A0A9D2EQD9_9FIRM</name>
<dbReference type="EMBL" id="DXBP01000026">
    <property type="protein sequence ID" value="HIZ41625.1"/>
    <property type="molecule type" value="Genomic_DNA"/>
</dbReference>
<evidence type="ECO:0000313" key="3">
    <source>
        <dbReference type="Proteomes" id="UP000824048"/>
    </source>
</evidence>
<protein>
    <submittedName>
        <fullName evidence="2">Helix-turn-helix domain-containing protein</fullName>
    </submittedName>
</protein>
<reference evidence="2" key="1">
    <citation type="journal article" date="2021" name="PeerJ">
        <title>Extensive microbial diversity within the chicken gut microbiome revealed by metagenomics and culture.</title>
        <authorList>
            <person name="Gilroy R."/>
            <person name="Ravi A."/>
            <person name="Getino M."/>
            <person name="Pursley I."/>
            <person name="Horton D.L."/>
            <person name="Alikhan N.F."/>
            <person name="Baker D."/>
            <person name="Gharbi K."/>
            <person name="Hall N."/>
            <person name="Watson M."/>
            <person name="Adriaenssens E.M."/>
            <person name="Foster-Nyarko E."/>
            <person name="Jarju S."/>
            <person name="Secka A."/>
            <person name="Antonio M."/>
            <person name="Oren A."/>
            <person name="Chaudhuri R.R."/>
            <person name="La Ragione R."/>
            <person name="Hildebrand F."/>
            <person name="Pallen M.J."/>
        </authorList>
    </citation>
    <scope>NUCLEOTIDE SEQUENCE</scope>
    <source>
        <strain evidence="2">ChiSxjej1B13-11774</strain>
    </source>
</reference>
<proteinExistence type="predicted"/>
<dbReference type="AlphaFoldDB" id="A0A9D2EQD9"/>
<evidence type="ECO:0000256" key="1">
    <source>
        <dbReference type="SAM" id="MobiDB-lite"/>
    </source>
</evidence>
<comment type="caution">
    <text evidence="2">The sequence shown here is derived from an EMBL/GenBank/DDBJ whole genome shotgun (WGS) entry which is preliminary data.</text>
</comment>
<sequence>MAVLRNPNRGKFTVIDNYALQDEGLSLKARGLLVTMLSLPDNWQFSENGLCAIFQKDGQASIRSGLKELEEGGYLIRKRTRDGFGRVSNVEWTICDYPHLENPSVVNPNLDFRPQLNTKQSNTEIIKELNNRPPVSPERGTTAPEKRKRFAPPTVDEVRAYCTERGNRVDPQRFVDFYTANGWTQGHGKKIKDWRAAIRTWEGRETQRVPAQTAKPIPAAEDYDLDKFFGGA</sequence>
<dbReference type="Proteomes" id="UP000824048">
    <property type="component" value="Unassembled WGS sequence"/>
</dbReference>
<evidence type="ECO:0000313" key="2">
    <source>
        <dbReference type="EMBL" id="HIZ41625.1"/>
    </source>
</evidence>
<gene>
    <name evidence="2" type="ORF">H9811_03565</name>
</gene>
<reference evidence="2" key="2">
    <citation type="submission" date="2021-04" db="EMBL/GenBank/DDBJ databases">
        <authorList>
            <person name="Gilroy R."/>
        </authorList>
    </citation>
    <scope>NUCLEOTIDE SEQUENCE</scope>
    <source>
        <strain evidence="2">ChiSxjej1B13-11774</strain>
    </source>
</reference>
<organism evidence="2 3">
    <name type="scientific">Candidatus Gemmiger excrementigallinarum</name>
    <dbReference type="NCBI Taxonomy" id="2838609"/>
    <lineage>
        <taxon>Bacteria</taxon>
        <taxon>Bacillati</taxon>
        <taxon>Bacillota</taxon>
        <taxon>Clostridia</taxon>
        <taxon>Eubacteriales</taxon>
        <taxon>Gemmiger</taxon>
    </lineage>
</organism>
<feature type="region of interest" description="Disordered" evidence="1">
    <location>
        <begin position="130"/>
        <end position="150"/>
    </location>
</feature>